<comment type="caution">
    <text evidence="1">The sequence shown here is derived from an EMBL/GenBank/DDBJ whole genome shotgun (WGS) entry which is preliminary data.</text>
</comment>
<name>A0ABU0AVG8_9FIRM</name>
<organism evidence="1 2">
    <name type="scientific">Peptoniphilus koenoeneniae</name>
    <dbReference type="NCBI Taxonomy" id="507751"/>
    <lineage>
        <taxon>Bacteria</taxon>
        <taxon>Bacillati</taxon>
        <taxon>Bacillota</taxon>
        <taxon>Tissierellia</taxon>
        <taxon>Tissierellales</taxon>
        <taxon>Peptoniphilaceae</taxon>
        <taxon>Peptoniphilus</taxon>
    </lineage>
</organism>
<keyword evidence="2" id="KW-1185">Reference proteome</keyword>
<dbReference type="EMBL" id="JAUSTN010000006">
    <property type="protein sequence ID" value="MDQ0275261.1"/>
    <property type="molecule type" value="Genomic_DNA"/>
</dbReference>
<evidence type="ECO:0000313" key="2">
    <source>
        <dbReference type="Proteomes" id="UP001236559"/>
    </source>
</evidence>
<evidence type="ECO:0000313" key="1">
    <source>
        <dbReference type="EMBL" id="MDQ0275261.1"/>
    </source>
</evidence>
<accession>A0ABU0AVG8</accession>
<proteinExistence type="predicted"/>
<gene>
    <name evidence="1" type="ORF">J2S72_001286</name>
</gene>
<reference evidence="1 2" key="1">
    <citation type="submission" date="2023-07" db="EMBL/GenBank/DDBJ databases">
        <title>Genomic Encyclopedia of Type Strains, Phase IV (KMG-IV): sequencing the most valuable type-strain genomes for metagenomic binning, comparative biology and taxonomic classification.</title>
        <authorList>
            <person name="Goeker M."/>
        </authorList>
    </citation>
    <scope>NUCLEOTIDE SEQUENCE [LARGE SCALE GENOMIC DNA]</scope>
    <source>
        <strain evidence="1 2">DSM 22616</strain>
    </source>
</reference>
<protein>
    <submittedName>
        <fullName evidence="1">Uncharacterized protein</fullName>
    </submittedName>
</protein>
<dbReference type="Proteomes" id="UP001236559">
    <property type="component" value="Unassembled WGS sequence"/>
</dbReference>
<sequence>MEEKLIFLKNKNIIKDCRKTIILKLSKKIIIGEFSTLLK</sequence>